<dbReference type="RefSeq" id="WP_002359378.1">
    <property type="nucleotide sequence ID" value="NZ_AP017623.1"/>
</dbReference>
<dbReference type="NCBIfam" id="NF006829">
    <property type="entry name" value="PRK09352.1"/>
    <property type="match status" value="1"/>
</dbReference>
<comment type="pathway">
    <text evidence="9">Lipid metabolism; fatty acid biosynthesis.</text>
</comment>
<feature type="domain" description="Beta-ketoacyl-[acyl-carrier-protein] synthase III N-terminal" evidence="11">
    <location>
        <begin position="107"/>
        <end position="184"/>
    </location>
</feature>
<dbReference type="Pfam" id="PF08545">
    <property type="entry name" value="ACP_syn_III"/>
    <property type="match status" value="1"/>
</dbReference>
<feature type="domain" description="Beta-ketoacyl-[acyl-carrier-protein] synthase III C-terminal" evidence="10">
    <location>
        <begin position="235"/>
        <end position="320"/>
    </location>
</feature>
<comment type="subcellular location">
    <subcellularLocation>
        <location evidence="9">Cytoplasm</location>
    </subcellularLocation>
</comment>
<evidence type="ECO:0000313" key="12">
    <source>
        <dbReference type="EMBL" id="ROX31448.1"/>
    </source>
</evidence>
<evidence type="ECO:0000259" key="10">
    <source>
        <dbReference type="Pfam" id="PF08541"/>
    </source>
</evidence>
<keyword evidence="7 9" id="KW-0511">Multifunctional enzyme</keyword>
<dbReference type="CDD" id="cd00830">
    <property type="entry name" value="KAS_III"/>
    <property type="match status" value="1"/>
</dbReference>
<dbReference type="Gene3D" id="3.40.47.10">
    <property type="match status" value="2"/>
</dbReference>
<evidence type="ECO:0000256" key="4">
    <source>
        <dbReference type="ARBA" id="ARBA00022832"/>
    </source>
</evidence>
<evidence type="ECO:0000256" key="1">
    <source>
        <dbReference type="ARBA" id="ARBA00008642"/>
    </source>
</evidence>
<dbReference type="Pfam" id="PF08541">
    <property type="entry name" value="ACP_syn_III_C"/>
    <property type="match status" value="1"/>
</dbReference>
<evidence type="ECO:0000313" key="14">
    <source>
        <dbReference type="Proteomes" id="UP000281488"/>
    </source>
</evidence>
<protein>
    <recommendedName>
        <fullName evidence="9">Beta-ketoacyl-[acyl-carrier-protein] synthase III</fullName>
        <shortName evidence="9">Beta-ketoacyl-ACP synthase III</shortName>
        <shortName evidence="9">KAS III</shortName>
        <ecNumber evidence="9">2.3.1.180</ecNumber>
    </recommendedName>
    <alternativeName>
        <fullName evidence="9">3-oxoacyl-[acyl-carrier-protein] synthase 3</fullName>
    </alternativeName>
    <alternativeName>
        <fullName evidence="9">3-oxoacyl-[acyl-carrier-protein] synthase III</fullName>
    </alternativeName>
</protein>
<accession>A0A1B4XRE1</accession>
<keyword evidence="5 9" id="KW-0443">Lipid metabolism</keyword>
<dbReference type="SUPFAM" id="SSF53901">
    <property type="entry name" value="Thiolase-like"/>
    <property type="match status" value="1"/>
</dbReference>
<evidence type="ECO:0000256" key="9">
    <source>
        <dbReference type="HAMAP-Rule" id="MF_01815"/>
    </source>
</evidence>
<feature type="active site" evidence="9">
    <location>
        <position position="113"/>
    </location>
</feature>
<evidence type="ECO:0000256" key="2">
    <source>
        <dbReference type="ARBA" id="ARBA00022516"/>
    </source>
</evidence>
<dbReference type="GO" id="GO:0005737">
    <property type="term" value="C:cytoplasm"/>
    <property type="evidence" value="ECO:0007669"/>
    <property type="project" value="UniProtKB-SubCell"/>
</dbReference>
<keyword evidence="6 9" id="KW-0275">Fatty acid biosynthesis</keyword>
<dbReference type="InterPro" id="IPR013751">
    <property type="entry name" value="ACP_syn_III_N"/>
</dbReference>
<gene>
    <name evidence="9" type="primary">fabH</name>
    <name evidence="12" type="ORF">EGW16_12610</name>
    <name evidence="13" type="ORF">EU507_14855</name>
</gene>
<dbReference type="Proteomes" id="UP000281488">
    <property type="component" value="Unassembled WGS sequence"/>
</dbReference>
<dbReference type="GO" id="GO:0006633">
    <property type="term" value="P:fatty acid biosynthetic process"/>
    <property type="evidence" value="ECO:0007669"/>
    <property type="project" value="UniProtKB-UniRule"/>
</dbReference>
<dbReference type="PANTHER" id="PTHR43091">
    <property type="entry name" value="3-OXOACYL-[ACYL-CARRIER-PROTEIN] SYNTHASE"/>
    <property type="match status" value="1"/>
</dbReference>
<dbReference type="PANTHER" id="PTHR43091:SF1">
    <property type="entry name" value="BETA-KETOACYL-[ACYL-CARRIER-PROTEIN] SYNTHASE III, CHLOROPLASTIC"/>
    <property type="match status" value="1"/>
</dbReference>
<sequence length="321" mass="35183">MKNYARISCTSRYVPENCVTNHQLSEMMDTSDEWIHSRTGISERRIVTQENTSDLCHQVAKQLLEKSGKQASEIDFILVATVTPDFNMPSVACQVQGAIGATEAFAFDISAACSGFVYALSMAEKLVLSGRYQTGLVIGGETFSKMLDWTDRSTAVLFGDGAAGVLIEAAETPHFLNEKLQADGQRWAALTSGYTINESPFYQGHEQASKTLQMEGRSIFDFAIKDVSQNILSLVTDETVDYLLLHQANVRIIDKIARKTKISREKFLTNMDKYGNTSAASIPILLDEAVENGTLILGSQQRVVLTGFGGGLTWGSLLLTL</sequence>
<dbReference type="EMBL" id="SEWT01000012">
    <property type="protein sequence ID" value="RYU30046.1"/>
    <property type="molecule type" value="Genomic_DNA"/>
</dbReference>
<reference evidence="12 14" key="1">
    <citation type="submission" date="2018-10" db="EMBL/GenBank/DDBJ databases">
        <title>Genotypes and phenotypes of Enterococci isolated from broiler chickens.</title>
        <authorList>
            <person name="Muhammad A.R."/>
            <person name="Diarra M.S."/>
        </authorList>
    </citation>
    <scope>NUCLEOTIDE SEQUENCE [LARGE SCALE GENOMIC DNA]</scope>
    <source>
        <strain evidence="12 14">LIT2 A36'</strain>
    </source>
</reference>
<evidence type="ECO:0000313" key="13">
    <source>
        <dbReference type="EMBL" id="RYU30046.1"/>
    </source>
</evidence>
<dbReference type="eggNOG" id="COG0332">
    <property type="taxonomic scope" value="Bacteria"/>
</dbReference>
<comment type="function">
    <text evidence="9">Catalyzes the condensation reaction of fatty acid synthesis by the addition to an acyl acceptor of two carbons from malonyl-ACP. Catalyzes the first condensation reaction which initiates fatty acid synthesis and may therefore play a role in governing the total rate of fatty acid production. Possesses both acetoacetyl-ACP synthase and acetyl transacylase activities. Its substrate specificity determines the biosynthesis of branched-chain and/or straight-chain of fatty acids.</text>
</comment>
<keyword evidence="8 9" id="KW-0012">Acyltransferase</keyword>
<dbReference type="AlphaFoldDB" id="A0A1B4XRE1"/>
<dbReference type="UniPathway" id="UPA00094"/>
<comment type="subunit">
    <text evidence="9">Homodimer.</text>
</comment>
<dbReference type="Proteomes" id="UP000292223">
    <property type="component" value="Unassembled WGS sequence"/>
</dbReference>
<feature type="region of interest" description="ACP-binding" evidence="9">
    <location>
        <begin position="247"/>
        <end position="251"/>
    </location>
</feature>
<comment type="domain">
    <text evidence="9">The last Arg residue of the ACP-binding site is essential for the weak association between ACP/AcpP and FabH.</text>
</comment>
<dbReference type="EMBL" id="RKMZ01000007">
    <property type="protein sequence ID" value="ROX31448.1"/>
    <property type="molecule type" value="Genomic_DNA"/>
</dbReference>
<evidence type="ECO:0000256" key="8">
    <source>
        <dbReference type="ARBA" id="ARBA00023315"/>
    </source>
</evidence>
<feature type="active site" evidence="9">
    <location>
        <position position="276"/>
    </location>
</feature>
<evidence type="ECO:0000313" key="15">
    <source>
        <dbReference type="Proteomes" id="UP000292223"/>
    </source>
</evidence>
<evidence type="ECO:0000259" key="11">
    <source>
        <dbReference type="Pfam" id="PF08545"/>
    </source>
</evidence>
<dbReference type="GO" id="GO:0004315">
    <property type="term" value="F:3-oxoacyl-[acyl-carrier-protein] synthase activity"/>
    <property type="evidence" value="ECO:0007669"/>
    <property type="project" value="InterPro"/>
</dbReference>
<dbReference type="InterPro" id="IPR004655">
    <property type="entry name" value="FabH"/>
</dbReference>
<dbReference type="InterPro" id="IPR016039">
    <property type="entry name" value="Thiolase-like"/>
</dbReference>
<reference evidence="13 15" key="2">
    <citation type="submission" date="2019-02" db="EMBL/GenBank/DDBJ databases">
        <title>From farm to fork: dissemination of Tn554::fexA-optrA in linezolid-resistant Enterococcus faecalis clones from chicken feces and meat in Tunisia.</title>
        <authorList>
            <person name="Tedim A.P."/>
            <person name="Elghaieb H."/>
            <person name="Abbassi M.S."/>
            <person name="Novais C."/>
            <person name="Hassen A."/>
            <person name="Peixe L."/>
            <person name="Freitas A.R."/>
        </authorList>
    </citation>
    <scope>NUCLEOTIDE SEQUENCE [LARGE SCALE GENOMIC DNA]</scope>
    <source>
        <strain evidence="13 15">728T</strain>
    </source>
</reference>
<organism evidence="13 15">
    <name type="scientific">Enterococcus faecalis</name>
    <name type="common">Streptococcus faecalis</name>
    <dbReference type="NCBI Taxonomy" id="1351"/>
    <lineage>
        <taxon>Bacteria</taxon>
        <taxon>Bacillati</taxon>
        <taxon>Bacillota</taxon>
        <taxon>Bacilli</taxon>
        <taxon>Lactobacillales</taxon>
        <taxon>Enterococcaceae</taxon>
        <taxon>Enterococcus</taxon>
    </lineage>
</organism>
<proteinExistence type="inferred from homology"/>
<dbReference type="EC" id="2.3.1.180" evidence="9"/>
<keyword evidence="3 9" id="KW-0808">Transferase</keyword>
<evidence type="ECO:0000256" key="3">
    <source>
        <dbReference type="ARBA" id="ARBA00022679"/>
    </source>
</evidence>
<comment type="similarity">
    <text evidence="1 9">Belongs to the thiolase-like superfamily. FabH family.</text>
</comment>
<name>A0A1B4XRE1_ENTFL</name>
<feature type="active site" evidence="9">
    <location>
        <position position="246"/>
    </location>
</feature>
<comment type="caution">
    <text evidence="13">The sequence shown here is derived from an EMBL/GenBank/DDBJ whole genome shotgun (WGS) entry which is preliminary data.</text>
</comment>
<dbReference type="InterPro" id="IPR013747">
    <property type="entry name" value="ACP_syn_III_C"/>
</dbReference>
<dbReference type="HAMAP" id="MF_01815">
    <property type="entry name" value="FabH"/>
    <property type="match status" value="1"/>
</dbReference>
<dbReference type="NCBIfam" id="TIGR00747">
    <property type="entry name" value="fabH"/>
    <property type="match status" value="1"/>
</dbReference>
<dbReference type="GO" id="GO:0033818">
    <property type="term" value="F:beta-ketoacyl-acyl-carrier-protein synthase III activity"/>
    <property type="evidence" value="ECO:0007669"/>
    <property type="project" value="UniProtKB-UniRule"/>
</dbReference>
<keyword evidence="9" id="KW-0963">Cytoplasm</keyword>
<evidence type="ECO:0000256" key="5">
    <source>
        <dbReference type="ARBA" id="ARBA00023098"/>
    </source>
</evidence>
<evidence type="ECO:0000256" key="6">
    <source>
        <dbReference type="ARBA" id="ARBA00023160"/>
    </source>
</evidence>
<comment type="catalytic activity">
    <reaction evidence="9">
        <text>malonyl-[ACP] + acetyl-CoA + H(+) = 3-oxobutanoyl-[ACP] + CO2 + CoA</text>
        <dbReference type="Rhea" id="RHEA:12080"/>
        <dbReference type="Rhea" id="RHEA-COMP:9623"/>
        <dbReference type="Rhea" id="RHEA-COMP:9625"/>
        <dbReference type="ChEBI" id="CHEBI:15378"/>
        <dbReference type="ChEBI" id="CHEBI:16526"/>
        <dbReference type="ChEBI" id="CHEBI:57287"/>
        <dbReference type="ChEBI" id="CHEBI:57288"/>
        <dbReference type="ChEBI" id="CHEBI:78449"/>
        <dbReference type="ChEBI" id="CHEBI:78450"/>
        <dbReference type="EC" id="2.3.1.180"/>
    </reaction>
</comment>
<evidence type="ECO:0000256" key="7">
    <source>
        <dbReference type="ARBA" id="ARBA00023268"/>
    </source>
</evidence>
<keyword evidence="4 9" id="KW-0276">Fatty acid metabolism</keyword>
<keyword evidence="2 9" id="KW-0444">Lipid biosynthesis</keyword>